<proteinExistence type="predicted"/>
<evidence type="ECO:0000313" key="2">
    <source>
        <dbReference type="Proteomes" id="UP001157418"/>
    </source>
</evidence>
<dbReference type="AlphaFoldDB" id="A0AAU9LYZ5"/>
<organism evidence="1 2">
    <name type="scientific">Lactuca virosa</name>
    <dbReference type="NCBI Taxonomy" id="75947"/>
    <lineage>
        <taxon>Eukaryota</taxon>
        <taxon>Viridiplantae</taxon>
        <taxon>Streptophyta</taxon>
        <taxon>Embryophyta</taxon>
        <taxon>Tracheophyta</taxon>
        <taxon>Spermatophyta</taxon>
        <taxon>Magnoliopsida</taxon>
        <taxon>eudicotyledons</taxon>
        <taxon>Gunneridae</taxon>
        <taxon>Pentapetalae</taxon>
        <taxon>asterids</taxon>
        <taxon>campanulids</taxon>
        <taxon>Asterales</taxon>
        <taxon>Asteraceae</taxon>
        <taxon>Cichorioideae</taxon>
        <taxon>Cichorieae</taxon>
        <taxon>Lactucinae</taxon>
        <taxon>Lactuca</taxon>
    </lineage>
</organism>
<accession>A0AAU9LYZ5</accession>
<reference evidence="1 2" key="1">
    <citation type="submission" date="2022-01" db="EMBL/GenBank/DDBJ databases">
        <authorList>
            <person name="Xiong W."/>
            <person name="Schranz E."/>
        </authorList>
    </citation>
    <scope>NUCLEOTIDE SEQUENCE [LARGE SCALE GENOMIC DNA]</scope>
</reference>
<dbReference type="Proteomes" id="UP001157418">
    <property type="component" value="Unassembled WGS sequence"/>
</dbReference>
<sequence length="110" mass="12423">MLKLRKIFKASEDLIFNDISRLSFSRRPRAFVTSSKPLLKNTDEKVEETCAEVTEAAEEVKEGFEQVSKMKKDVKGKVLEAKGGLVKRARENVVDVAAQKAKEKVIKNIK</sequence>
<comment type="caution">
    <text evidence="1">The sequence shown here is derived from an EMBL/GenBank/DDBJ whole genome shotgun (WGS) entry which is preliminary data.</text>
</comment>
<evidence type="ECO:0000313" key="1">
    <source>
        <dbReference type="EMBL" id="CAH1419572.1"/>
    </source>
</evidence>
<keyword evidence="2" id="KW-1185">Reference proteome</keyword>
<gene>
    <name evidence="1" type="ORF">LVIROSA_LOCUS7091</name>
</gene>
<dbReference type="EMBL" id="CAKMRJ010000402">
    <property type="protein sequence ID" value="CAH1419572.1"/>
    <property type="molecule type" value="Genomic_DNA"/>
</dbReference>
<name>A0AAU9LYZ5_9ASTR</name>
<protein>
    <submittedName>
        <fullName evidence="1">Uncharacterized protein</fullName>
    </submittedName>
</protein>